<accession>A0ABX2WI77</accession>
<organism evidence="2 3">
    <name type="scientific">Microbacterium arborescens</name>
    <dbReference type="NCBI Taxonomy" id="33883"/>
    <lineage>
        <taxon>Bacteria</taxon>
        <taxon>Bacillati</taxon>
        <taxon>Actinomycetota</taxon>
        <taxon>Actinomycetes</taxon>
        <taxon>Micrococcales</taxon>
        <taxon>Microbacteriaceae</taxon>
        <taxon>Microbacterium</taxon>
    </lineage>
</organism>
<gene>
    <name evidence="2" type="ORF">A9Z40_02960</name>
</gene>
<name>A0ABX2WI77_9MICO</name>
<evidence type="ECO:0000313" key="3">
    <source>
        <dbReference type="Proteomes" id="UP000093918"/>
    </source>
</evidence>
<feature type="region of interest" description="Disordered" evidence="1">
    <location>
        <begin position="1"/>
        <end position="25"/>
    </location>
</feature>
<dbReference type="EMBL" id="LZEM01000018">
    <property type="protein sequence ID" value="OAZ40916.1"/>
    <property type="molecule type" value="Genomic_DNA"/>
</dbReference>
<comment type="caution">
    <text evidence="2">The sequence shown here is derived from an EMBL/GenBank/DDBJ whole genome shotgun (WGS) entry which is preliminary data.</text>
</comment>
<protein>
    <submittedName>
        <fullName evidence="2">Uncharacterized protein</fullName>
    </submittedName>
</protein>
<sequence>MSAPLARLTDPHTSHNATPARPKREQQKLAILSLLREVGPMTDHELTWQYDRKRARNGWPATRSDSVRKRRAELKNEGRVYDTGHVSGFAGSPASIVWAAVE</sequence>
<evidence type="ECO:0000256" key="1">
    <source>
        <dbReference type="SAM" id="MobiDB-lite"/>
    </source>
</evidence>
<keyword evidence="3" id="KW-1185">Reference proteome</keyword>
<reference evidence="3" key="1">
    <citation type="submission" date="2016-06" db="EMBL/GenBank/DDBJ databases">
        <title>Genome sequencing of cellulolytic organisms.</title>
        <authorList>
            <person name="Bohra V."/>
            <person name="Dafale N.A."/>
            <person name="Purohit H.J."/>
        </authorList>
    </citation>
    <scope>NUCLEOTIDE SEQUENCE [LARGE SCALE GENOMIC DNA]</scope>
    <source>
        <strain evidence="3">ND21</strain>
    </source>
</reference>
<dbReference type="RefSeq" id="WP_064956020.1">
    <property type="nucleotide sequence ID" value="NZ_LZEM01000018.1"/>
</dbReference>
<dbReference type="Proteomes" id="UP000093918">
    <property type="component" value="Unassembled WGS sequence"/>
</dbReference>
<evidence type="ECO:0000313" key="2">
    <source>
        <dbReference type="EMBL" id="OAZ40916.1"/>
    </source>
</evidence>
<proteinExistence type="predicted"/>